<dbReference type="PANTHER" id="PTHR30204">
    <property type="entry name" value="REDOX-CYCLING DRUG-SENSING TRANSCRIPTIONAL ACTIVATOR SOXR"/>
    <property type="match status" value="1"/>
</dbReference>
<dbReference type="SUPFAM" id="SSF46955">
    <property type="entry name" value="Putative DNA-binding domain"/>
    <property type="match status" value="1"/>
</dbReference>
<evidence type="ECO:0000256" key="3">
    <source>
        <dbReference type="ARBA" id="ARBA00023125"/>
    </source>
</evidence>
<dbReference type="Proteomes" id="UP000268652">
    <property type="component" value="Unassembled WGS sequence"/>
</dbReference>
<evidence type="ECO:0000256" key="4">
    <source>
        <dbReference type="ARBA" id="ARBA00023163"/>
    </source>
</evidence>
<evidence type="ECO:0000313" key="6">
    <source>
        <dbReference type="EMBL" id="RKN11444.1"/>
    </source>
</evidence>
<keyword evidence="2" id="KW-0805">Transcription regulation</keyword>
<accession>A0A3A9WPL3</accession>
<keyword evidence="8" id="KW-1185">Reference proteome</keyword>
<evidence type="ECO:0000313" key="8">
    <source>
        <dbReference type="Proteomes" id="UP000268652"/>
    </source>
</evidence>
<protein>
    <submittedName>
        <fullName evidence="6">MerR family transcriptional regulator</fullName>
    </submittedName>
</protein>
<evidence type="ECO:0000256" key="1">
    <source>
        <dbReference type="ARBA" id="ARBA00022491"/>
    </source>
</evidence>
<feature type="domain" description="HTH merR-type" evidence="5">
    <location>
        <begin position="1"/>
        <end position="68"/>
    </location>
</feature>
<dbReference type="OrthoDB" id="3824912at2"/>
<dbReference type="PRINTS" id="PR00040">
    <property type="entry name" value="HTHMERR"/>
</dbReference>
<dbReference type="RefSeq" id="WP_120695417.1">
    <property type="nucleotide sequence ID" value="NZ_RBDX01000003.1"/>
</dbReference>
<dbReference type="EMBL" id="RBDX01000003">
    <property type="protein sequence ID" value="RKN11444.1"/>
    <property type="molecule type" value="Genomic_DNA"/>
</dbReference>
<dbReference type="Pfam" id="PF13411">
    <property type="entry name" value="MerR_1"/>
    <property type="match status" value="1"/>
</dbReference>
<evidence type="ECO:0000256" key="2">
    <source>
        <dbReference type="ARBA" id="ARBA00023015"/>
    </source>
</evidence>
<evidence type="ECO:0000259" key="5">
    <source>
        <dbReference type="PROSITE" id="PS50937"/>
    </source>
</evidence>
<comment type="caution">
    <text evidence="6">The sequence shown here is derived from an EMBL/GenBank/DDBJ whole genome shotgun (WGS) entry which is preliminary data.</text>
</comment>
<dbReference type="GO" id="GO:0003677">
    <property type="term" value="F:DNA binding"/>
    <property type="evidence" value="ECO:0007669"/>
    <property type="project" value="UniProtKB-KW"/>
</dbReference>
<name>A0A3A9WPL3_9ACTN</name>
<dbReference type="SMART" id="SM00422">
    <property type="entry name" value="HTH_MERR"/>
    <property type="match status" value="1"/>
</dbReference>
<sequence>MRIGDAAAAAGLTTRAVRYYEECGLLSADRLPSGHRRYDAGHVQRLRAIRDLLAVGLTVQDVATLVHSLDRLPPEARGDLARATDAQRETCGLPASVIRRRLDDLDDRIERLTTLRDALAERVGEPLRRLTAGYADAG</sequence>
<dbReference type="PROSITE" id="PS00552">
    <property type="entry name" value="HTH_MERR_1"/>
    <property type="match status" value="1"/>
</dbReference>
<proteinExistence type="predicted"/>
<evidence type="ECO:0000313" key="9">
    <source>
        <dbReference type="Proteomes" id="UP000275024"/>
    </source>
</evidence>
<dbReference type="InterPro" id="IPR047057">
    <property type="entry name" value="MerR_fam"/>
</dbReference>
<dbReference type="GO" id="GO:0003700">
    <property type="term" value="F:DNA-binding transcription factor activity"/>
    <property type="evidence" value="ECO:0007669"/>
    <property type="project" value="InterPro"/>
</dbReference>
<dbReference type="PANTHER" id="PTHR30204:SF69">
    <property type="entry name" value="MERR-FAMILY TRANSCRIPTIONAL REGULATOR"/>
    <property type="match status" value="1"/>
</dbReference>
<gene>
    <name evidence="7" type="ORF">D7318_03915</name>
    <name evidence="6" type="ORF">D7319_05745</name>
</gene>
<reference evidence="8 9" key="1">
    <citation type="submission" date="2018-09" db="EMBL/GenBank/DDBJ databases">
        <title>Streptomyces sp. nov. DS1-2, an endophytic actinomycete isolated from roots of Dendrobium scabrilingue.</title>
        <authorList>
            <person name="Kuncharoen N."/>
            <person name="Kudo T."/>
            <person name="Ohkuma M."/>
            <person name="Yuki M."/>
            <person name="Tanasupawat S."/>
        </authorList>
    </citation>
    <scope>NUCLEOTIDE SEQUENCE [LARGE SCALE GENOMIC DNA]</scope>
    <source>
        <strain evidence="6 9">AZ1-7</strain>
        <strain evidence="7 8">DS1-2</strain>
    </source>
</reference>
<evidence type="ECO:0000313" key="7">
    <source>
        <dbReference type="EMBL" id="RKN26536.1"/>
    </source>
</evidence>
<keyword evidence="3" id="KW-0238">DNA-binding</keyword>
<dbReference type="InterPro" id="IPR000551">
    <property type="entry name" value="MerR-type_HTH_dom"/>
</dbReference>
<dbReference type="EMBL" id="RBDY01000002">
    <property type="protein sequence ID" value="RKN26536.1"/>
    <property type="molecule type" value="Genomic_DNA"/>
</dbReference>
<dbReference type="InterPro" id="IPR009061">
    <property type="entry name" value="DNA-bd_dom_put_sf"/>
</dbReference>
<dbReference type="Proteomes" id="UP000275024">
    <property type="component" value="Unassembled WGS sequence"/>
</dbReference>
<keyword evidence="1" id="KW-0678">Repressor</keyword>
<organism evidence="6 9">
    <name type="scientific">Streptomyces radicis</name>
    <dbReference type="NCBI Taxonomy" id="1750517"/>
    <lineage>
        <taxon>Bacteria</taxon>
        <taxon>Bacillati</taxon>
        <taxon>Actinomycetota</taxon>
        <taxon>Actinomycetes</taxon>
        <taxon>Kitasatosporales</taxon>
        <taxon>Streptomycetaceae</taxon>
        <taxon>Streptomyces</taxon>
    </lineage>
</organism>
<dbReference type="PROSITE" id="PS50937">
    <property type="entry name" value="HTH_MERR_2"/>
    <property type="match status" value="1"/>
</dbReference>
<dbReference type="Gene3D" id="1.10.1660.10">
    <property type="match status" value="1"/>
</dbReference>
<dbReference type="AlphaFoldDB" id="A0A3A9WPL3"/>
<keyword evidence="4" id="KW-0804">Transcription</keyword>